<feature type="transmembrane region" description="Helical" evidence="1">
    <location>
        <begin position="21"/>
        <end position="45"/>
    </location>
</feature>
<evidence type="ECO:0000313" key="2">
    <source>
        <dbReference type="EMBL" id="MSU05593.1"/>
    </source>
</evidence>
<proteinExistence type="predicted"/>
<keyword evidence="3" id="KW-1185">Reference proteome</keyword>
<protein>
    <submittedName>
        <fullName evidence="2">Uncharacterized protein</fullName>
    </submittedName>
</protein>
<comment type="caution">
    <text evidence="2">The sequence shown here is derived from an EMBL/GenBank/DDBJ whole genome shotgun (WGS) entry which is preliminary data.</text>
</comment>
<name>A0A7X2PB39_9SPIO</name>
<organism evidence="2 3">
    <name type="scientific">Bullifex porci</name>
    <dbReference type="NCBI Taxonomy" id="2606638"/>
    <lineage>
        <taxon>Bacteria</taxon>
        <taxon>Pseudomonadati</taxon>
        <taxon>Spirochaetota</taxon>
        <taxon>Spirochaetia</taxon>
        <taxon>Spirochaetales</taxon>
        <taxon>Spirochaetaceae</taxon>
        <taxon>Bullifex</taxon>
    </lineage>
</organism>
<keyword evidence="1" id="KW-0472">Membrane</keyword>
<dbReference type="AlphaFoldDB" id="A0A7X2PB39"/>
<keyword evidence="1" id="KW-1133">Transmembrane helix</keyword>
<evidence type="ECO:0000313" key="3">
    <source>
        <dbReference type="Proteomes" id="UP000460549"/>
    </source>
</evidence>
<reference evidence="2 3" key="1">
    <citation type="submission" date="2019-08" db="EMBL/GenBank/DDBJ databases">
        <title>In-depth cultivation of the pig gut microbiome towards novel bacterial diversity and tailored functional studies.</title>
        <authorList>
            <person name="Wylensek D."/>
            <person name="Hitch T.C.A."/>
            <person name="Clavel T."/>
        </authorList>
    </citation>
    <scope>NUCLEOTIDE SEQUENCE [LARGE SCALE GENOMIC DNA]</scope>
    <source>
        <strain evidence="2 3">NM-380-WT-3C1</strain>
    </source>
</reference>
<gene>
    <name evidence="2" type="ORF">FYJ80_02195</name>
</gene>
<accession>A0A7X2PB39</accession>
<dbReference type="EMBL" id="VUNN01000002">
    <property type="protein sequence ID" value="MSU05593.1"/>
    <property type="molecule type" value="Genomic_DNA"/>
</dbReference>
<feature type="transmembrane region" description="Helical" evidence="1">
    <location>
        <begin position="51"/>
        <end position="72"/>
    </location>
</feature>
<keyword evidence="1" id="KW-0812">Transmembrane</keyword>
<dbReference type="RefSeq" id="WP_154424489.1">
    <property type="nucleotide sequence ID" value="NZ_VUNN01000002.1"/>
</dbReference>
<dbReference type="Proteomes" id="UP000460549">
    <property type="component" value="Unassembled WGS sequence"/>
</dbReference>
<sequence>MRLRYRIKEPFQFLSFTFCPKTTLIACFIFSLIVIAALVFAMLTIPQDSNWYNVIFALTTGAVGSSIVSFVIELTSNYRHNKLAWYELQDYYFAITEFETHKQIKMQNTPFQRAEIKAREEFRSAGGVEEFYDEEPKDIIQITWEELPKLIPVLRTAINDKKEFLSDKEIIVISAILADYEQIKFSVRDYILLSPMTYDALNHLDEEYLRKLYPSVVLKNMPDWVRNHLASTESQKACELYAETILSDSFLLSQVMKDYDVSQNGLDDYQSEVDEDEETFRARNEAYSKQMEEENRPFVSWLLSNSCQNISESIDNLEKLILKKPFYGTKLKMDRNSAKESLNGIVAKISYESEKKRLDRLLAKQKNDSSL</sequence>
<evidence type="ECO:0000256" key="1">
    <source>
        <dbReference type="SAM" id="Phobius"/>
    </source>
</evidence>